<evidence type="ECO:0000256" key="8">
    <source>
        <dbReference type="RuleBase" id="RU364126"/>
    </source>
</evidence>
<keyword evidence="6 8" id="KW-0418">Kinase</keyword>
<evidence type="ECO:0000256" key="2">
    <source>
        <dbReference type="ARBA" id="ARBA00012023"/>
    </source>
</evidence>
<dbReference type="GO" id="GO:0005524">
    <property type="term" value="F:ATP binding"/>
    <property type="evidence" value="ECO:0007669"/>
    <property type="project" value="UniProtKB-KW"/>
</dbReference>
<dbReference type="GO" id="GO:0032958">
    <property type="term" value="P:inositol phosphate biosynthetic process"/>
    <property type="evidence" value="ECO:0007669"/>
    <property type="project" value="TreeGrafter"/>
</dbReference>
<dbReference type="Pfam" id="PF06090">
    <property type="entry name" value="Ins_P5_2-kin"/>
    <property type="match status" value="1"/>
</dbReference>
<evidence type="ECO:0000256" key="6">
    <source>
        <dbReference type="ARBA" id="ARBA00022777"/>
    </source>
</evidence>
<dbReference type="GO" id="GO:0005634">
    <property type="term" value="C:nucleus"/>
    <property type="evidence" value="ECO:0007669"/>
    <property type="project" value="TreeGrafter"/>
</dbReference>
<comment type="domain">
    <text evidence="8">The EXKPK motif is conserved in inositol-pentakisphosphate 2-kinases of both family 1 and 2.</text>
</comment>
<comment type="caution">
    <text evidence="9">The sequence shown here is derived from an EMBL/GenBank/DDBJ whole genome shotgun (WGS) entry which is preliminary data.</text>
</comment>
<dbReference type="PANTHER" id="PTHR14456">
    <property type="entry name" value="INOSITOL POLYPHOSPHATE KINASE 1"/>
    <property type="match status" value="1"/>
</dbReference>
<reference evidence="9" key="1">
    <citation type="submission" date="2023-03" db="EMBL/GenBank/DDBJ databases">
        <title>Massive genome expansion in bonnet fungi (Mycena s.s.) driven by repeated elements and novel gene families across ecological guilds.</title>
        <authorList>
            <consortium name="Lawrence Berkeley National Laboratory"/>
            <person name="Harder C.B."/>
            <person name="Miyauchi S."/>
            <person name="Viragh M."/>
            <person name="Kuo A."/>
            <person name="Thoen E."/>
            <person name="Andreopoulos B."/>
            <person name="Lu D."/>
            <person name="Skrede I."/>
            <person name="Drula E."/>
            <person name="Henrissat B."/>
            <person name="Morin E."/>
            <person name="Kohler A."/>
            <person name="Barry K."/>
            <person name="LaButti K."/>
            <person name="Morin E."/>
            <person name="Salamov A."/>
            <person name="Lipzen A."/>
            <person name="Mereny Z."/>
            <person name="Hegedus B."/>
            <person name="Baldrian P."/>
            <person name="Stursova M."/>
            <person name="Weitz H."/>
            <person name="Taylor A."/>
            <person name="Grigoriev I.V."/>
            <person name="Nagy L.G."/>
            <person name="Martin F."/>
            <person name="Kauserud H."/>
        </authorList>
    </citation>
    <scope>NUCLEOTIDE SEQUENCE</scope>
    <source>
        <strain evidence="9">CBHHK173m</strain>
    </source>
</reference>
<dbReference type="EC" id="2.7.1.158" evidence="2 8"/>
<evidence type="ECO:0000256" key="5">
    <source>
        <dbReference type="ARBA" id="ARBA00022741"/>
    </source>
</evidence>
<sequence length="419" mass="46470">MHHLTDTVPADWEYLSEGGATIVFRYKGPPNPAFEGTVLRLRKCPLYDDTGRRIPKPLEFESCEALADRFGLPLDAPPPAPERPDPTVSFQQEIIAQLIPPAHLPRLEPLETLGGKTKRGPWLETLAEQCDPQRPLERRQTHGIEQVYPTPVLATDLVGGQGIAVEIKPKWGFIPSPTHLSDHTRAVKMRTCRFCMHSHLRTQQGETVAVGYCPLDLYSADESRVKKALAGLWDAWVASDGSVNSFKVFVHGKKISPTEASSVLGIANDLTDPKESLLSALLPVIMRTPVFRTLARLQRTLDPLDIEGVAALLAQAPGPEPFGRLTLRDYRAFLPAYLGATPPADPVRFHVVAYLLSATFKDCSVILRVPDGTATVIDLDEKDPRRMRKWQELDWQIACAYAEVPEAERKLCVDGKGEQ</sequence>
<organism evidence="9 10">
    <name type="scientific">Mycena belliarum</name>
    <dbReference type="NCBI Taxonomy" id="1033014"/>
    <lineage>
        <taxon>Eukaryota</taxon>
        <taxon>Fungi</taxon>
        <taxon>Dikarya</taxon>
        <taxon>Basidiomycota</taxon>
        <taxon>Agaricomycotina</taxon>
        <taxon>Agaricomycetes</taxon>
        <taxon>Agaricomycetidae</taxon>
        <taxon>Agaricales</taxon>
        <taxon>Marasmiineae</taxon>
        <taxon>Mycenaceae</taxon>
        <taxon>Mycena</taxon>
    </lineage>
</organism>
<keyword evidence="4 8" id="KW-0808">Transferase</keyword>
<comment type="catalytic activity">
    <reaction evidence="1 8">
        <text>1D-myo-inositol 1,3,4,5,6-pentakisphosphate + ATP = 1D-myo-inositol hexakisphosphate + ADP + H(+)</text>
        <dbReference type="Rhea" id="RHEA:20313"/>
        <dbReference type="ChEBI" id="CHEBI:15378"/>
        <dbReference type="ChEBI" id="CHEBI:30616"/>
        <dbReference type="ChEBI" id="CHEBI:57733"/>
        <dbReference type="ChEBI" id="CHEBI:58130"/>
        <dbReference type="ChEBI" id="CHEBI:456216"/>
        <dbReference type="EC" id="2.7.1.158"/>
    </reaction>
</comment>
<dbReference type="GO" id="GO:0035299">
    <property type="term" value="F:inositol-1,3,4,5,6-pentakisphosphate 2-kinase activity"/>
    <property type="evidence" value="ECO:0007669"/>
    <property type="project" value="UniProtKB-EC"/>
</dbReference>
<evidence type="ECO:0000256" key="7">
    <source>
        <dbReference type="ARBA" id="ARBA00022840"/>
    </source>
</evidence>
<gene>
    <name evidence="9" type="ORF">B0H15DRAFT_782762</name>
</gene>
<evidence type="ECO:0000256" key="1">
    <source>
        <dbReference type="ARBA" id="ARBA00001774"/>
    </source>
</evidence>
<proteinExistence type="predicted"/>
<dbReference type="EMBL" id="JARJCN010000033">
    <property type="protein sequence ID" value="KAJ7085641.1"/>
    <property type="molecule type" value="Genomic_DNA"/>
</dbReference>
<dbReference type="InterPro" id="IPR009286">
    <property type="entry name" value="Ins_P5_2-kin"/>
</dbReference>
<evidence type="ECO:0000256" key="3">
    <source>
        <dbReference type="ARBA" id="ARBA00014846"/>
    </source>
</evidence>
<dbReference type="AlphaFoldDB" id="A0AAD6U4M3"/>
<evidence type="ECO:0000256" key="4">
    <source>
        <dbReference type="ARBA" id="ARBA00022679"/>
    </source>
</evidence>
<name>A0AAD6U4M3_9AGAR</name>
<evidence type="ECO:0000313" key="9">
    <source>
        <dbReference type="EMBL" id="KAJ7085641.1"/>
    </source>
</evidence>
<keyword evidence="7 8" id="KW-0067">ATP-binding</keyword>
<evidence type="ECO:0000313" key="10">
    <source>
        <dbReference type="Proteomes" id="UP001222325"/>
    </source>
</evidence>
<dbReference type="InterPro" id="IPR043001">
    <property type="entry name" value="IP5_2-K_N_lobe"/>
</dbReference>
<dbReference type="PANTHER" id="PTHR14456:SF2">
    <property type="entry name" value="INOSITOL-PENTAKISPHOSPHATE 2-KINASE"/>
    <property type="match status" value="1"/>
</dbReference>
<dbReference type="Gene3D" id="3.30.200.110">
    <property type="entry name" value="Inositol-pentakisphosphate 2-kinase, N-lobe"/>
    <property type="match status" value="1"/>
</dbReference>
<keyword evidence="10" id="KW-1185">Reference proteome</keyword>
<protein>
    <recommendedName>
        <fullName evidence="3 8">Inositol-pentakisphosphate 2-kinase</fullName>
        <ecNumber evidence="2 8">2.7.1.158</ecNumber>
    </recommendedName>
</protein>
<keyword evidence="5 8" id="KW-0547">Nucleotide-binding</keyword>
<accession>A0AAD6U4M3</accession>
<comment type="function">
    <text evidence="8">Phosphorylates Ins(1,3,4,5,6)P5 at position 2 to form Ins(1,2,3,4,5,6)P6 (InsP6 or phytate).</text>
</comment>
<dbReference type="Proteomes" id="UP001222325">
    <property type="component" value="Unassembled WGS sequence"/>
</dbReference>